<gene>
    <name evidence="2" type="ORF">MEDL_56286</name>
</gene>
<proteinExistence type="predicted"/>
<keyword evidence="3" id="KW-1185">Reference proteome</keyword>
<dbReference type="EMBL" id="CAJPWZ010002730">
    <property type="protein sequence ID" value="CAG2244219.1"/>
    <property type="molecule type" value="Genomic_DNA"/>
</dbReference>
<evidence type="ECO:0000256" key="1">
    <source>
        <dbReference type="SAM" id="MobiDB-lite"/>
    </source>
</evidence>
<evidence type="ECO:0000313" key="2">
    <source>
        <dbReference type="EMBL" id="CAG2244219.1"/>
    </source>
</evidence>
<reference evidence="2" key="1">
    <citation type="submission" date="2021-03" db="EMBL/GenBank/DDBJ databases">
        <authorList>
            <person name="Bekaert M."/>
        </authorList>
    </citation>
    <scope>NUCLEOTIDE SEQUENCE</scope>
</reference>
<protein>
    <submittedName>
        <fullName evidence="2">Uncharacterized protein</fullName>
    </submittedName>
</protein>
<feature type="compositionally biased region" description="Polar residues" evidence="1">
    <location>
        <begin position="360"/>
        <end position="377"/>
    </location>
</feature>
<feature type="region of interest" description="Disordered" evidence="1">
    <location>
        <begin position="329"/>
        <end position="386"/>
    </location>
</feature>
<sequence>MNLSEEILFISLPENLKCIPNVYKEMFKGFDLLRDDIEFDLSTENVYDQPLFCNPNVLFDGKTVIWYDFINAGIVQVKDICYEVIEGFLPEMAIVEMIQNVTNHCDINSIVKRYNTLKVVLPKEWTEIIHKNIHRRNVSRSININVIFKDKLSEFSMCSTKELYLLLTSKLCQHPICYKKWTEVFEIEENDLFVSVVNADHYIRYAELHSNDFPEHGLDEGWLTINVSSNWIIQLYALNDECWKCPFVHVTTIPDTASQVTVPVNTTFGTTIVLKRKHPGKDIEEDFCRFHQKFREGGNYWVFIDFETYKSEECEVLLINHPLPAEMRTKARKSSSLDVTEPSTKSKKDLKLSSHHTKSQSQDNGQTTEVTIQPEESSSTKDHKRTRLKSLDTFRGYVTYSPRWL</sequence>
<dbReference type="OrthoDB" id="2149840at2759"/>
<dbReference type="Proteomes" id="UP000683360">
    <property type="component" value="Unassembled WGS sequence"/>
</dbReference>
<evidence type="ECO:0000313" key="3">
    <source>
        <dbReference type="Proteomes" id="UP000683360"/>
    </source>
</evidence>
<accession>A0A8S3UD54</accession>
<dbReference type="AlphaFoldDB" id="A0A8S3UD54"/>
<comment type="caution">
    <text evidence="2">The sequence shown here is derived from an EMBL/GenBank/DDBJ whole genome shotgun (WGS) entry which is preliminary data.</text>
</comment>
<name>A0A8S3UD54_MYTED</name>
<organism evidence="2 3">
    <name type="scientific">Mytilus edulis</name>
    <name type="common">Blue mussel</name>
    <dbReference type="NCBI Taxonomy" id="6550"/>
    <lineage>
        <taxon>Eukaryota</taxon>
        <taxon>Metazoa</taxon>
        <taxon>Spiralia</taxon>
        <taxon>Lophotrochozoa</taxon>
        <taxon>Mollusca</taxon>
        <taxon>Bivalvia</taxon>
        <taxon>Autobranchia</taxon>
        <taxon>Pteriomorphia</taxon>
        <taxon>Mytilida</taxon>
        <taxon>Mytiloidea</taxon>
        <taxon>Mytilidae</taxon>
        <taxon>Mytilinae</taxon>
        <taxon>Mytilus</taxon>
    </lineage>
</organism>